<comment type="subcellular location">
    <subcellularLocation>
        <location evidence="8">Cytoplasm</location>
    </subcellularLocation>
</comment>
<dbReference type="SUPFAM" id="SSF52540">
    <property type="entry name" value="P-loop containing nucleoside triphosphate hydrolases"/>
    <property type="match status" value="1"/>
</dbReference>
<dbReference type="InterPro" id="IPR027417">
    <property type="entry name" value="P-loop_NTPase"/>
</dbReference>
<dbReference type="UniPathway" id="UPA00241">
    <property type="reaction ID" value="UER00356"/>
</dbReference>
<reference evidence="10 11" key="1">
    <citation type="submission" date="2016-10" db="EMBL/GenBank/DDBJ databases">
        <authorList>
            <person name="de Groot N.N."/>
        </authorList>
    </citation>
    <scope>NUCLEOTIDE SEQUENCE [LARGE SCALE GENOMIC DNA]</scope>
    <source>
        <strain evidence="10 11">DSM 18978</strain>
    </source>
</reference>
<dbReference type="GO" id="GO:0004140">
    <property type="term" value="F:dephospho-CoA kinase activity"/>
    <property type="evidence" value="ECO:0007669"/>
    <property type="project" value="UniProtKB-UniRule"/>
</dbReference>
<evidence type="ECO:0000313" key="11">
    <source>
        <dbReference type="Proteomes" id="UP000198636"/>
    </source>
</evidence>
<organism evidence="10 11">
    <name type="scientific">Alkaliphilus peptidifermentans DSM 18978</name>
    <dbReference type="NCBI Taxonomy" id="1120976"/>
    <lineage>
        <taxon>Bacteria</taxon>
        <taxon>Bacillati</taxon>
        <taxon>Bacillota</taxon>
        <taxon>Clostridia</taxon>
        <taxon>Peptostreptococcales</taxon>
        <taxon>Natronincolaceae</taxon>
        <taxon>Alkaliphilus</taxon>
    </lineage>
</organism>
<keyword evidence="2 8" id="KW-0963">Cytoplasm</keyword>
<evidence type="ECO:0000256" key="7">
    <source>
        <dbReference type="ARBA" id="ARBA00022993"/>
    </source>
</evidence>
<dbReference type="EC" id="2.7.1.24" evidence="8 9"/>
<dbReference type="FunFam" id="3.40.50.300:FF:000991">
    <property type="entry name" value="Dephospho-CoA kinase"/>
    <property type="match status" value="1"/>
</dbReference>
<evidence type="ECO:0000256" key="9">
    <source>
        <dbReference type="NCBIfam" id="TIGR00152"/>
    </source>
</evidence>
<keyword evidence="4 8" id="KW-0547">Nucleotide-binding</keyword>
<keyword evidence="3 8" id="KW-0808">Transferase</keyword>
<name>A0A1G5CV55_9FIRM</name>
<keyword evidence="6 8" id="KW-0067">ATP-binding</keyword>
<dbReference type="GO" id="GO:0015937">
    <property type="term" value="P:coenzyme A biosynthetic process"/>
    <property type="evidence" value="ECO:0007669"/>
    <property type="project" value="UniProtKB-UniRule"/>
</dbReference>
<evidence type="ECO:0000313" key="10">
    <source>
        <dbReference type="EMBL" id="SCY06264.1"/>
    </source>
</evidence>
<dbReference type="STRING" id="1120976.SAMN03080606_00777"/>
<evidence type="ECO:0000256" key="3">
    <source>
        <dbReference type="ARBA" id="ARBA00022679"/>
    </source>
</evidence>
<evidence type="ECO:0000256" key="8">
    <source>
        <dbReference type="HAMAP-Rule" id="MF_00376"/>
    </source>
</evidence>
<evidence type="ECO:0000256" key="5">
    <source>
        <dbReference type="ARBA" id="ARBA00022777"/>
    </source>
</evidence>
<accession>A0A1G5CV55</accession>
<dbReference type="PANTHER" id="PTHR10695">
    <property type="entry name" value="DEPHOSPHO-COA KINASE-RELATED"/>
    <property type="match status" value="1"/>
</dbReference>
<keyword evidence="5 8" id="KW-0418">Kinase</keyword>
<dbReference type="PANTHER" id="PTHR10695:SF46">
    <property type="entry name" value="BIFUNCTIONAL COENZYME A SYNTHASE-RELATED"/>
    <property type="match status" value="1"/>
</dbReference>
<comment type="pathway">
    <text evidence="8">Cofactor biosynthesis; coenzyme A biosynthesis; CoA from (R)-pantothenate: step 5/5.</text>
</comment>
<dbReference type="Proteomes" id="UP000198636">
    <property type="component" value="Unassembled WGS sequence"/>
</dbReference>
<dbReference type="RefSeq" id="WP_091540165.1">
    <property type="nucleotide sequence ID" value="NZ_FMUS01000003.1"/>
</dbReference>
<dbReference type="Pfam" id="PF01121">
    <property type="entry name" value="CoaE"/>
    <property type="match status" value="1"/>
</dbReference>
<evidence type="ECO:0000256" key="1">
    <source>
        <dbReference type="ARBA" id="ARBA00009018"/>
    </source>
</evidence>
<protein>
    <recommendedName>
        <fullName evidence="8 9">Dephospho-CoA kinase</fullName>
        <ecNumber evidence="8 9">2.7.1.24</ecNumber>
    </recommendedName>
    <alternativeName>
        <fullName evidence="8">Dephosphocoenzyme A kinase</fullName>
    </alternativeName>
</protein>
<dbReference type="GO" id="GO:0005524">
    <property type="term" value="F:ATP binding"/>
    <property type="evidence" value="ECO:0007669"/>
    <property type="project" value="UniProtKB-UniRule"/>
</dbReference>
<feature type="binding site" evidence="8">
    <location>
        <begin position="12"/>
        <end position="17"/>
    </location>
    <ligand>
        <name>ATP</name>
        <dbReference type="ChEBI" id="CHEBI:30616"/>
    </ligand>
</feature>
<dbReference type="GO" id="GO:0005737">
    <property type="term" value="C:cytoplasm"/>
    <property type="evidence" value="ECO:0007669"/>
    <property type="project" value="UniProtKB-SubCell"/>
</dbReference>
<dbReference type="PROSITE" id="PS51219">
    <property type="entry name" value="DPCK"/>
    <property type="match status" value="1"/>
</dbReference>
<dbReference type="AlphaFoldDB" id="A0A1G5CV55"/>
<proteinExistence type="inferred from homology"/>
<comment type="similarity">
    <text evidence="1 8">Belongs to the CoaE family.</text>
</comment>
<evidence type="ECO:0000256" key="6">
    <source>
        <dbReference type="ARBA" id="ARBA00022840"/>
    </source>
</evidence>
<comment type="catalytic activity">
    <reaction evidence="8">
        <text>3'-dephospho-CoA + ATP = ADP + CoA + H(+)</text>
        <dbReference type="Rhea" id="RHEA:18245"/>
        <dbReference type="ChEBI" id="CHEBI:15378"/>
        <dbReference type="ChEBI" id="CHEBI:30616"/>
        <dbReference type="ChEBI" id="CHEBI:57287"/>
        <dbReference type="ChEBI" id="CHEBI:57328"/>
        <dbReference type="ChEBI" id="CHEBI:456216"/>
        <dbReference type="EC" id="2.7.1.24"/>
    </reaction>
</comment>
<gene>
    <name evidence="8" type="primary">coaE</name>
    <name evidence="10" type="ORF">SAMN03080606_00777</name>
</gene>
<dbReference type="InterPro" id="IPR001977">
    <property type="entry name" value="Depp_CoAkinase"/>
</dbReference>
<evidence type="ECO:0000256" key="2">
    <source>
        <dbReference type="ARBA" id="ARBA00022490"/>
    </source>
</evidence>
<dbReference type="NCBIfam" id="TIGR00152">
    <property type="entry name" value="dephospho-CoA kinase"/>
    <property type="match status" value="1"/>
</dbReference>
<comment type="function">
    <text evidence="8">Catalyzes the phosphorylation of the 3'-hydroxyl group of dephosphocoenzyme A to form coenzyme A.</text>
</comment>
<dbReference type="CDD" id="cd02022">
    <property type="entry name" value="DPCK"/>
    <property type="match status" value="1"/>
</dbReference>
<dbReference type="OrthoDB" id="9812943at2"/>
<evidence type="ECO:0000256" key="4">
    <source>
        <dbReference type="ARBA" id="ARBA00022741"/>
    </source>
</evidence>
<dbReference type="HAMAP" id="MF_00376">
    <property type="entry name" value="Dephospho_CoA_kinase"/>
    <property type="match status" value="1"/>
</dbReference>
<sequence>MTRVIGLTGGIASGKSSISKILQALGAIIIDADIIARRIVEKGKPAFIQIEATFGKEYITNNGELDRKKLGAYVFNNNLALKKLNSITHPFIIKEIESEIKDIKKKMSNGVIVLDAALLIEMELMSLVDEVWIVEITAEEQLRRLMLRDKLSLQEAKARINSQMSFEEKKKYADKIIDNSASFTELKEVVESVLKKVKVN</sequence>
<keyword evidence="7 8" id="KW-0173">Coenzyme A biosynthesis</keyword>
<dbReference type="EMBL" id="FMUS01000003">
    <property type="protein sequence ID" value="SCY06264.1"/>
    <property type="molecule type" value="Genomic_DNA"/>
</dbReference>
<dbReference type="Gene3D" id="3.40.50.300">
    <property type="entry name" value="P-loop containing nucleotide triphosphate hydrolases"/>
    <property type="match status" value="1"/>
</dbReference>
<keyword evidence="11" id="KW-1185">Reference proteome</keyword>